<dbReference type="AlphaFoldDB" id="A0A918K6P6"/>
<gene>
    <name evidence="2" type="ORF">GCM10010358_01210</name>
</gene>
<reference evidence="2" key="2">
    <citation type="submission" date="2020-09" db="EMBL/GenBank/DDBJ databases">
        <authorList>
            <person name="Sun Q."/>
            <person name="Ohkuma M."/>
        </authorList>
    </citation>
    <scope>NUCLEOTIDE SEQUENCE</scope>
    <source>
        <strain evidence="2">JCM 4790</strain>
    </source>
</reference>
<reference evidence="2" key="1">
    <citation type="journal article" date="2014" name="Int. J. Syst. Evol. Microbiol.">
        <title>Complete genome sequence of Corynebacterium casei LMG S-19264T (=DSM 44701T), isolated from a smear-ripened cheese.</title>
        <authorList>
            <consortium name="US DOE Joint Genome Institute (JGI-PGF)"/>
            <person name="Walter F."/>
            <person name="Albersmeier A."/>
            <person name="Kalinowski J."/>
            <person name="Ruckert C."/>
        </authorList>
    </citation>
    <scope>NUCLEOTIDE SEQUENCE</scope>
    <source>
        <strain evidence="2">JCM 4790</strain>
    </source>
</reference>
<evidence type="ECO:0000313" key="3">
    <source>
        <dbReference type="Proteomes" id="UP000619244"/>
    </source>
</evidence>
<name>A0A918K6P6_9ACTN</name>
<keyword evidence="3" id="KW-1185">Reference proteome</keyword>
<proteinExistence type="predicted"/>
<dbReference type="Proteomes" id="UP000619244">
    <property type="component" value="Unassembled WGS sequence"/>
</dbReference>
<feature type="region of interest" description="Disordered" evidence="1">
    <location>
        <begin position="214"/>
        <end position="262"/>
    </location>
</feature>
<evidence type="ECO:0000256" key="1">
    <source>
        <dbReference type="SAM" id="MobiDB-lite"/>
    </source>
</evidence>
<protein>
    <submittedName>
        <fullName evidence="2">Uncharacterized protein</fullName>
    </submittedName>
</protein>
<feature type="region of interest" description="Disordered" evidence="1">
    <location>
        <begin position="82"/>
        <end position="174"/>
    </location>
</feature>
<dbReference type="EMBL" id="BMVU01000001">
    <property type="protein sequence ID" value="GGX51377.1"/>
    <property type="molecule type" value="Genomic_DNA"/>
</dbReference>
<evidence type="ECO:0000313" key="2">
    <source>
        <dbReference type="EMBL" id="GGX51377.1"/>
    </source>
</evidence>
<sequence>MAGTLPYMGALRRVWGRRGARRGAVAAGAAVAAVVALTACEPAGDFNTSTVAYTTDEAGTRELERQGVDVAWLSCGASYRDGGNGDGSADGGSGKNDGASGDGGKNDGGSGDGSQDGGKNDGGSGDGSHDGGKNDGGSGDGSQDGGKNDGGGGDGGSTTGNSVVDVDCQGETKDGRDITLKGWVTQVVEGECVRGDLVAKVGDKEWFRLDVIGDCTPDDEPTTVPSWTPSDDGHQGDGQGDGDHQGDGGWQQPGPAVTETVTKTVWCREDPGCWPDGK</sequence>
<feature type="compositionally biased region" description="Gly residues" evidence="1">
    <location>
        <begin position="134"/>
        <end position="158"/>
    </location>
</feature>
<organism evidence="2 3">
    <name type="scientific">Streptomyces minutiscleroticus</name>
    <dbReference type="NCBI Taxonomy" id="68238"/>
    <lineage>
        <taxon>Bacteria</taxon>
        <taxon>Bacillati</taxon>
        <taxon>Actinomycetota</taxon>
        <taxon>Actinomycetes</taxon>
        <taxon>Kitasatosporales</taxon>
        <taxon>Streptomycetaceae</taxon>
        <taxon>Streptomyces</taxon>
    </lineage>
</organism>
<accession>A0A918K6P6</accession>
<comment type="caution">
    <text evidence="2">The sequence shown here is derived from an EMBL/GenBank/DDBJ whole genome shotgun (WGS) entry which is preliminary data.</text>
</comment>
<feature type="compositionally biased region" description="Basic and acidic residues" evidence="1">
    <location>
        <begin position="231"/>
        <end position="246"/>
    </location>
</feature>
<feature type="compositionally biased region" description="Gly residues" evidence="1">
    <location>
        <begin position="82"/>
        <end position="126"/>
    </location>
</feature>